<accession>A0A7W1XCS9</accession>
<organism evidence="1 2">
    <name type="scientific">Thermoactinomyces daqus</name>
    <dbReference type="NCBI Taxonomy" id="1329516"/>
    <lineage>
        <taxon>Bacteria</taxon>
        <taxon>Bacillati</taxon>
        <taxon>Bacillota</taxon>
        <taxon>Bacilli</taxon>
        <taxon>Bacillales</taxon>
        <taxon>Thermoactinomycetaceae</taxon>
        <taxon>Thermoactinomyces</taxon>
    </lineage>
</organism>
<evidence type="ECO:0000313" key="2">
    <source>
        <dbReference type="Proteomes" id="UP000530514"/>
    </source>
</evidence>
<comment type="caution">
    <text evidence="1">The sequence shown here is derived from an EMBL/GenBank/DDBJ whole genome shotgun (WGS) entry which is preliminary data.</text>
</comment>
<sequence length="51" mass="5761">MRKGITPFLLYAVGHLHVNRLDWVAVVWNCDHVTFIITEVAMGILNPIQTG</sequence>
<proteinExistence type="predicted"/>
<dbReference type="EMBL" id="JACEIP010000034">
    <property type="protein sequence ID" value="MBA4544311.1"/>
    <property type="molecule type" value="Genomic_DNA"/>
</dbReference>
<name>A0A7W1XCS9_9BACL</name>
<protein>
    <submittedName>
        <fullName evidence="1">Uncharacterized protein</fullName>
    </submittedName>
</protein>
<dbReference type="AlphaFoldDB" id="A0A7W1XCS9"/>
<gene>
    <name evidence="1" type="ORF">H1164_15775</name>
</gene>
<evidence type="ECO:0000313" key="1">
    <source>
        <dbReference type="EMBL" id="MBA4544311.1"/>
    </source>
</evidence>
<dbReference type="RefSeq" id="WP_160173805.1">
    <property type="nucleotide sequence ID" value="NZ_JACEIP010000034.1"/>
</dbReference>
<reference evidence="1 2" key="1">
    <citation type="submission" date="2020-07" db="EMBL/GenBank/DDBJ databases">
        <authorList>
            <person name="Feng H."/>
        </authorList>
    </citation>
    <scope>NUCLEOTIDE SEQUENCE [LARGE SCALE GENOMIC DNA]</scope>
    <source>
        <strain evidence="2">s-11</strain>
    </source>
</reference>
<dbReference type="Proteomes" id="UP000530514">
    <property type="component" value="Unassembled WGS sequence"/>
</dbReference>
<keyword evidence="2" id="KW-1185">Reference proteome</keyword>